<evidence type="ECO:0000256" key="1">
    <source>
        <dbReference type="ARBA" id="ARBA00006484"/>
    </source>
</evidence>
<dbReference type="Proteomes" id="UP000198928">
    <property type="component" value="Unassembled WGS sequence"/>
</dbReference>
<dbReference type="InterPro" id="IPR002347">
    <property type="entry name" value="SDR_fam"/>
</dbReference>
<accession>A0A1I3UYX2</accession>
<dbReference type="NCBIfam" id="NF006073">
    <property type="entry name" value="PRK08219.1"/>
    <property type="match status" value="1"/>
</dbReference>
<dbReference type="InterPro" id="IPR036291">
    <property type="entry name" value="NAD(P)-bd_dom_sf"/>
</dbReference>
<dbReference type="InterPro" id="IPR020904">
    <property type="entry name" value="Sc_DH/Rdtase_CS"/>
</dbReference>
<name>A0A1I3UYX2_9ACTN</name>
<organism evidence="4 5">
    <name type="scientific">Streptomyces pini</name>
    <dbReference type="NCBI Taxonomy" id="1520580"/>
    <lineage>
        <taxon>Bacteria</taxon>
        <taxon>Bacillati</taxon>
        <taxon>Actinomycetota</taxon>
        <taxon>Actinomycetes</taxon>
        <taxon>Kitasatosporales</taxon>
        <taxon>Streptomycetaceae</taxon>
        <taxon>Streptomyces</taxon>
    </lineage>
</organism>
<reference evidence="5" key="1">
    <citation type="submission" date="2016-10" db="EMBL/GenBank/DDBJ databases">
        <authorList>
            <person name="Varghese N."/>
            <person name="Submissions S."/>
        </authorList>
    </citation>
    <scope>NUCLEOTIDE SEQUENCE [LARGE SCALE GENOMIC DNA]</scope>
    <source>
        <strain evidence="5">PL19</strain>
    </source>
</reference>
<protein>
    <submittedName>
        <fullName evidence="4">Short-chain dehydrogenase</fullName>
    </submittedName>
</protein>
<sequence length="256" mass="27000">MGPHSITPAAVDGTIPATRGGGWDDVRMGTHVITGAGSGIGAEIAERLRERGEELWLLARNAGRARELTERFPGARTLVGDLAEPERLSWALSHQELPERVDSLLHAAGVVDLGKVGELTPKVWNATLAVNLVGPAELTRLLLPQLRPAHGHVVFVNSGAGLNANADWGAYAASKHGLKALADSLRAEEGGAGVRVTSVYPGRTATPMQAKVHRQEGKEYDPARWIPPSAVATAVLTALDLPAGSEITDLRVRPSA</sequence>
<evidence type="ECO:0000259" key="3">
    <source>
        <dbReference type="SMART" id="SM00822"/>
    </source>
</evidence>
<evidence type="ECO:0000256" key="2">
    <source>
        <dbReference type="ARBA" id="ARBA00023002"/>
    </source>
</evidence>
<dbReference type="SUPFAM" id="SSF51735">
    <property type="entry name" value="NAD(P)-binding Rossmann-fold domains"/>
    <property type="match status" value="1"/>
</dbReference>
<gene>
    <name evidence="4" type="ORF">SAMN05192584_10230</name>
</gene>
<comment type="similarity">
    <text evidence="1">Belongs to the short-chain dehydrogenases/reductases (SDR) family.</text>
</comment>
<dbReference type="AlphaFoldDB" id="A0A1I3UYX2"/>
<dbReference type="GO" id="GO:0016491">
    <property type="term" value="F:oxidoreductase activity"/>
    <property type="evidence" value="ECO:0007669"/>
    <property type="project" value="UniProtKB-KW"/>
</dbReference>
<keyword evidence="2" id="KW-0560">Oxidoreductase</keyword>
<dbReference type="PANTHER" id="PTHR44196">
    <property type="entry name" value="DEHYDROGENASE/REDUCTASE SDR FAMILY MEMBER 7B"/>
    <property type="match status" value="1"/>
</dbReference>
<feature type="domain" description="Ketoreductase" evidence="3">
    <location>
        <begin position="29"/>
        <end position="228"/>
    </location>
</feature>
<dbReference type="CDD" id="cd05233">
    <property type="entry name" value="SDR_c"/>
    <property type="match status" value="1"/>
</dbReference>
<proteinExistence type="inferred from homology"/>
<dbReference type="PROSITE" id="PS00061">
    <property type="entry name" value="ADH_SHORT"/>
    <property type="match status" value="1"/>
</dbReference>
<dbReference type="InterPro" id="IPR057326">
    <property type="entry name" value="KR_dom"/>
</dbReference>
<dbReference type="GO" id="GO:0016020">
    <property type="term" value="C:membrane"/>
    <property type="evidence" value="ECO:0007669"/>
    <property type="project" value="TreeGrafter"/>
</dbReference>
<dbReference type="EMBL" id="FOSG01000002">
    <property type="protein sequence ID" value="SFJ87953.1"/>
    <property type="molecule type" value="Genomic_DNA"/>
</dbReference>
<evidence type="ECO:0000313" key="5">
    <source>
        <dbReference type="Proteomes" id="UP000198928"/>
    </source>
</evidence>
<dbReference type="Gene3D" id="3.40.50.720">
    <property type="entry name" value="NAD(P)-binding Rossmann-like Domain"/>
    <property type="match status" value="1"/>
</dbReference>
<dbReference type="PRINTS" id="PR00081">
    <property type="entry name" value="GDHRDH"/>
</dbReference>
<dbReference type="PANTHER" id="PTHR44196:SF1">
    <property type="entry name" value="DEHYDROGENASE_REDUCTASE SDR FAMILY MEMBER 7B"/>
    <property type="match status" value="1"/>
</dbReference>
<dbReference type="SMART" id="SM00822">
    <property type="entry name" value="PKS_KR"/>
    <property type="match status" value="1"/>
</dbReference>
<evidence type="ECO:0000313" key="4">
    <source>
        <dbReference type="EMBL" id="SFJ87953.1"/>
    </source>
</evidence>
<dbReference type="Pfam" id="PF00106">
    <property type="entry name" value="adh_short"/>
    <property type="match status" value="1"/>
</dbReference>
<keyword evidence="5" id="KW-1185">Reference proteome</keyword>